<gene>
    <name evidence="2" type="ORF">BRADI_1g02071v3</name>
</gene>
<dbReference type="InParanoid" id="A0A0Q3GP29"/>
<feature type="region of interest" description="Disordered" evidence="1">
    <location>
        <begin position="84"/>
        <end position="115"/>
    </location>
</feature>
<evidence type="ECO:0000256" key="1">
    <source>
        <dbReference type="SAM" id="MobiDB-lite"/>
    </source>
</evidence>
<evidence type="ECO:0000313" key="4">
    <source>
        <dbReference type="Proteomes" id="UP000008810"/>
    </source>
</evidence>
<keyword evidence="4" id="KW-1185">Reference proteome</keyword>
<evidence type="ECO:0000313" key="3">
    <source>
        <dbReference type="EnsemblPlants" id="KQK12189"/>
    </source>
</evidence>
<dbReference type="Gramene" id="KQK12189">
    <property type="protein sequence ID" value="KQK12189"/>
    <property type="gene ID" value="BRADI_1g02071v3"/>
</dbReference>
<protein>
    <submittedName>
        <fullName evidence="2 3">Uncharacterized protein</fullName>
    </submittedName>
</protein>
<proteinExistence type="predicted"/>
<dbReference type="Proteomes" id="UP000008810">
    <property type="component" value="Chromosome 1"/>
</dbReference>
<feature type="compositionally biased region" description="Gly residues" evidence="1">
    <location>
        <begin position="103"/>
        <end position="115"/>
    </location>
</feature>
<dbReference type="AlphaFoldDB" id="A0A0Q3GP29"/>
<reference evidence="3" key="3">
    <citation type="submission" date="2018-08" db="UniProtKB">
        <authorList>
            <consortium name="EnsemblPlants"/>
        </authorList>
    </citation>
    <scope>IDENTIFICATION</scope>
    <source>
        <strain evidence="3">cv. Bd21</strain>
    </source>
</reference>
<reference evidence="2 3" key="1">
    <citation type="journal article" date="2010" name="Nature">
        <title>Genome sequencing and analysis of the model grass Brachypodium distachyon.</title>
        <authorList>
            <consortium name="International Brachypodium Initiative"/>
        </authorList>
    </citation>
    <scope>NUCLEOTIDE SEQUENCE [LARGE SCALE GENOMIC DNA]</scope>
    <source>
        <strain evidence="2 3">Bd21</strain>
    </source>
</reference>
<accession>A0A0Q3GP29</accession>
<name>A0A0Q3GP29_BRADI</name>
<dbReference type="EMBL" id="CM000880">
    <property type="protein sequence ID" value="KQK12189.2"/>
    <property type="molecule type" value="Genomic_DNA"/>
</dbReference>
<evidence type="ECO:0000313" key="2">
    <source>
        <dbReference type="EMBL" id="KQK12189.2"/>
    </source>
</evidence>
<dbReference type="EnsemblPlants" id="KQK12189">
    <property type="protein sequence ID" value="KQK12189"/>
    <property type="gene ID" value="BRADI_1g02071v3"/>
</dbReference>
<sequence>MAMDSRPFLVLPDAVSDLSFLSDDKQEQWGKVEVRRKEVCGCGDIGKRILHGLVLLTNLGAVDDPDLRPGLAIDVADRPLPLRSQDGGVHLSARGDRGEAAGLNGGEQRNGGGQRGYQRLQGLEVVCLVLGFIYGDGRRRADGATEPIRGAPEGVGGRGRVERRRGDGRRRSPRVLLVGVEERRRQVGGEQLVPSAVGRVPGREAEPRVLLLLLLPARRQRRRRRIRFWFWTRQAGLHRRLLADHRIGAVVFFVVFGDDDGLRLRAAVVVLWRRRADSRTRGGGCLSVVLVVPGRLPLLGASRQGGGGRSSACDSEILVMGVEGKRRVRRRSHVSRPAGHEQGTWIDRGAWD</sequence>
<organism evidence="2">
    <name type="scientific">Brachypodium distachyon</name>
    <name type="common">Purple false brome</name>
    <name type="synonym">Trachynia distachya</name>
    <dbReference type="NCBI Taxonomy" id="15368"/>
    <lineage>
        <taxon>Eukaryota</taxon>
        <taxon>Viridiplantae</taxon>
        <taxon>Streptophyta</taxon>
        <taxon>Embryophyta</taxon>
        <taxon>Tracheophyta</taxon>
        <taxon>Spermatophyta</taxon>
        <taxon>Magnoliopsida</taxon>
        <taxon>Liliopsida</taxon>
        <taxon>Poales</taxon>
        <taxon>Poaceae</taxon>
        <taxon>BOP clade</taxon>
        <taxon>Pooideae</taxon>
        <taxon>Stipodae</taxon>
        <taxon>Brachypodieae</taxon>
        <taxon>Brachypodium</taxon>
    </lineage>
</organism>
<reference evidence="2" key="2">
    <citation type="submission" date="2017-06" db="EMBL/GenBank/DDBJ databases">
        <title>WGS assembly of Brachypodium distachyon.</title>
        <authorList>
            <consortium name="The International Brachypodium Initiative"/>
            <person name="Lucas S."/>
            <person name="Harmon-Smith M."/>
            <person name="Lail K."/>
            <person name="Tice H."/>
            <person name="Grimwood J."/>
            <person name="Bruce D."/>
            <person name="Barry K."/>
            <person name="Shu S."/>
            <person name="Lindquist E."/>
            <person name="Wang M."/>
            <person name="Pitluck S."/>
            <person name="Vogel J.P."/>
            <person name="Garvin D.F."/>
            <person name="Mockler T.C."/>
            <person name="Schmutz J."/>
            <person name="Rokhsar D."/>
            <person name="Bevan M.W."/>
        </authorList>
    </citation>
    <scope>NUCLEOTIDE SEQUENCE</scope>
    <source>
        <strain evidence="2">Bd21</strain>
    </source>
</reference>
<feature type="region of interest" description="Disordered" evidence="1">
    <location>
        <begin position="143"/>
        <end position="169"/>
    </location>
</feature>